<keyword evidence="1" id="KW-0472">Membrane</keyword>
<sequence length="98" mass="10958">MSETDVPPPRLRSRRARVLAGVGLVVAFALIGALVAVHDGGRLRELLELPAPWLIALAAAFGCTTWVRSRAWRKMRRDDERMRGREEVIRRNAGEAGR</sequence>
<dbReference type="EMBL" id="AUBJ02000001">
    <property type="protein sequence ID" value="MCP2331320.1"/>
    <property type="molecule type" value="Genomic_DNA"/>
</dbReference>
<keyword evidence="1" id="KW-1133">Transmembrane helix</keyword>
<dbReference type="Proteomes" id="UP000791080">
    <property type="component" value="Unassembled WGS sequence"/>
</dbReference>
<evidence type="ECO:0000256" key="1">
    <source>
        <dbReference type="SAM" id="Phobius"/>
    </source>
</evidence>
<name>A0ABT1JFQ0_ACTCY</name>
<evidence type="ECO:0000313" key="2">
    <source>
        <dbReference type="EMBL" id="MCP2331320.1"/>
    </source>
</evidence>
<feature type="transmembrane region" description="Helical" evidence="1">
    <location>
        <begin position="49"/>
        <end position="67"/>
    </location>
</feature>
<proteinExistence type="predicted"/>
<protein>
    <submittedName>
        <fullName evidence="2">Uncharacterized protein</fullName>
    </submittedName>
</protein>
<reference evidence="2 3" key="2">
    <citation type="submission" date="2022-06" db="EMBL/GenBank/DDBJ databases">
        <title>Genomic Encyclopedia of Type Strains, Phase I: the one thousand microbial genomes (KMG-I) project.</title>
        <authorList>
            <person name="Kyrpides N."/>
        </authorList>
    </citation>
    <scope>NUCLEOTIDE SEQUENCE [LARGE SCALE GENOMIC DNA]</scope>
    <source>
        <strain evidence="2 3">DSM 43889</strain>
    </source>
</reference>
<comment type="caution">
    <text evidence="2">The sequence shown here is derived from an EMBL/GenBank/DDBJ whole genome shotgun (WGS) entry which is preliminary data.</text>
</comment>
<dbReference type="RefSeq" id="WP_026420753.1">
    <property type="nucleotide sequence ID" value="NZ_AUBJ02000001.1"/>
</dbReference>
<reference evidence="2 3" key="1">
    <citation type="submission" date="2013-07" db="EMBL/GenBank/DDBJ databases">
        <authorList>
            <consortium name="DOE Joint Genome Institute"/>
            <person name="Reeve W."/>
            <person name="Huntemann M."/>
            <person name="Han J."/>
            <person name="Chen A."/>
            <person name="Kyrpides N."/>
            <person name="Mavromatis K."/>
            <person name="Markowitz V."/>
            <person name="Palaniappan K."/>
            <person name="Ivanova N."/>
            <person name="Schaumberg A."/>
            <person name="Pati A."/>
            <person name="Liolios K."/>
            <person name="Nordberg H.P."/>
            <person name="Cantor M.N."/>
            <person name="Hua S.X."/>
            <person name="Woyke T."/>
        </authorList>
    </citation>
    <scope>NUCLEOTIDE SEQUENCE [LARGE SCALE GENOMIC DNA]</scope>
    <source>
        <strain evidence="2 3">DSM 43889</strain>
    </source>
</reference>
<keyword evidence="1" id="KW-0812">Transmembrane</keyword>
<organism evidence="2 3">
    <name type="scientific">Actinoalloteichus caeruleus DSM 43889</name>
    <dbReference type="NCBI Taxonomy" id="1120930"/>
    <lineage>
        <taxon>Bacteria</taxon>
        <taxon>Bacillati</taxon>
        <taxon>Actinomycetota</taxon>
        <taxon>Actinomycetes</taxon>
        <taxon>Pseudonocardiales</taxon>
        <taxon>Pseudonocardiaceae</taxon>
        <taxon>Actinoalloteichus</taxon>
        <taxon>Actinoalloteichus cyanogriseus</taxon>
    </lineage>
</organism>
<feature type="transmembrane region" description="Helical" evidence="1">
    <location>
        <begin position="18"/>
        <end position="37"/>
    </location>
</feature>
<evidence type="ECO:0000313" key="3">
    <source>
        <dbReference type="Proteomes" id="UP000791080"/>
    </source>
</evidence>
<gene>
    <name evidence="2" type="ORF">G443_001590</name>
</gene>
<accession>A0ABT1JFQ0</accession>
<keyword evidence="3" id="KW-1185">Reference proteome</keyword>